<feature type="compositionally biased region" description="Polar residues" evidence="1">
    <location>
        <begin position="66"/>
        <end position="78"/>
    </location>
</feature>
<reference evidence="2 3" key="1">
    <citation type="journal article" date="2020" name="Nature">
        <title>Six reference-quality genomes reveal evolution of bat adaptations.</title>
        <authorList>
            <person name="Jebb D."/>
            <person name="Huang Z."/>
            <person name="Pippel M."/>
            <person name="Hughes G.M."/>
            <person name="Lavrichenko K."/>
            <person name="Devanna P."/>
            <person name="Winkler S."/>
            <person name="Jermiin L.S."/>
            <person name="Skirmuntt E.C."/>
            <person name="Katzourakis A."/>
            <person name="Burkitt-Gray L."/>
            <person name="Ray D.A."/>
            <person name="Sullivan K.A.M."/>
            <person name="Roscito J.G."/>
            <person name="Kirilenko B.M."/>
            <person name="Davalos L.M."/>
            <person name="Corthals A.P."/>
            <person name="Power M.L."/>
            <person name="Jones G."/>
            <person name="Ransome R.D."/>
            <person name="Dechmann D.K.N."/>
            <person name="Locatelli A.G."/>
            <person name="Puechmaille S.J."/>
            <person name="Fedrigo O."/>
            <person name="Jarvis E.D."/>
            <person name="Hiller M."/>
            <person name="Vernes S.C."/>
            <person name="Myers E.W."/>
            <person name="Teeling E.C."/>
        </authorList>
    </citation>
    <scope>NUCLEOTIDE SEQUENCE [LARGE SCALE GENOMIC DNA]</scope>
    <source>
        <strain evidence="2">MRhiFer1</strain>
        <tissue evidence="2">Lung</tissue>
    </source>
</reference>
<sequence length="127" mass="13700">MFTAEKNLGQPYSSLSTFTPSTGLYFPLLKLALGQPARGKATGNPTPAGKPWHGSRPHAESFHIPPTNQHSARCRTSQSKQTYVARANFCFQPSQHRVRAGSGAVEGFDPPSRKSLVPSNWLGPALA</sequence>
<name>A0A7J7Y5Z6_RHIFE</name>
<comment type="caution">
    <text evidence="2">The sequence shown here is derived from an EMBL/GenBank/DDBJ whole genome shotgun (WGS) entry which is preliminary data.</text>
</comment>
<feature type="region of interest" description="Disordered" evidence="1">
    <location>
        <begin position="36"/>
        <end position="78"/>
    </location>
</feature>
<dbReference type="EMBL" id="JACAGC010000007">
    <property type="protein sequence ID" value="KAF6357096.1"/>
    <property type="molecule type" value="Genomic_DNA"/>
</dbReference>
<evidence type="ECO:0000313" key="2">
    <source>
        <dbReference type="EMBL" id="KAF6357096.1"/>
    </source>
</evidence>
<evidence type="ECO:0000313" key="3">
    <source>
        <dbReference type="Proteomes" id="UP000585614"/>
    </source>
</evidence>
<organism evidence="2 3">
    <name type="scientific">Rhinolophus ferrumequinum</name>
    <name type="common">Greater horseshoe bat</name>
    <dbReference type="NCBI Taxonomy" id="59479"/>
    <lineage>
        <taxon>Eukaryota</taxon>
        <taxon>Metazoa</taxon>
        <taxon>Chordata</taxon>
        <taxon>Craniata</taxon>
        <taxon>Vertebrata</taxon>
        <taxon>Euteleostomi</taxon>
        <taxon>Mammalia</taxon>
        <taxon>Eutheria</taxon>
        <taxon>Laurasiatheria</taxon>
        <taxon>Chiroptera</taxon>
        <taxon>Yinpterochiroptera</taxon>
        <taxon>Rhinolophoidea</taxon>
        <taxon>Rhinolophidae</taxon>
        <taxon>Rhinolophinae</taxon>
        <taxon>Rhinolophus</taxon>
    </lineage>
</organism>
<proteinExistence type="predicted"/>
<feature type="region of interest" description="Disordered" evidence="1">
    <location>
        <begin position="100"/>
        <end position="127"/>
    </location>
</feature>
<evidence type="ECO:0000256" key="1">
    <source>
        <dbReference type="SAM" id="MobiDB-lite"/>
    </source>
</evidence>
<dbReference type="AlphaFoldDB" id="A0A7J7Y5Z6"/>
<protein>
    <submittedName>
        <fullName evidence="2">Uncharacterized protein</fullName>
    </submittedName>
</protein>
<accession>A0A7J7Y5Z6</accession>
<gene>
    <name evidence="2" type="ORF">mRhiFer1_010020</name>
</gene>
<dbReference type="Proteomes" id="UP000585614">
    <property type="component" value="Unassembled WGS sequence"/>
</dbReference>